<dbReference type="PANTHER" id="PTHR47074">
    <property type="entry name" value="BNAC02G40300D PROTEIN"/>
    <property type="match status" value="1"/>
</dbReference>
<evidence type="ECO:0000259" key="1">
    <source>
        <dbReference type="Pfam" id="PF13456"/>
    </source>
</evidence>
<dbReference type="EMBL" id="JAZDWU010000010">
    <property type="protein sequence ID" value="KAK9987899.1"/>
    <property type="molecule type" value="Genomic_DNA"/>
</dbReference>
<name>A0AAW2BSJ3_9ROSI</name>
<dbReference type="InterPro" id="IPR044730">
    <property type="entry name" value="RNase_H-like_dom_plant"/>
</dbReference>
<organism evidence="2 3">
    <name type="scientific">Lithocarpus litseifolius</name>
    <dbReference type="NCBI Taxonomy" id="425828"/>
    <lineage>
        <taxon>Eukaryota</taxon>
        <taxon>Viridiplantae</taxon>
        <taxon>Streptophyta</taxon>
        <taxon>Embryophyta</taxon>
        <taxon>Tracheophyta</taxon>
        <taxon>Spermatophyta</taxon>
        <taxon>Magnoliopsida</taxon>
        <taxon>eudicotyledons</taxon>
        <taxon>Gunneridae</taxon>
        <taxon>Pentapetalae</taxon>
        <taxon>rosids</taxon>
        <taxon>fabids</taxon>
        <taxon>Fagales</taxon>
        <taxon>Fagaceae</taxon>
        <taxon>Lithocarpus</taxon>
    </lineage>
</organism>
<comment type="caution">
    <text evidence="2">The sequence shown here is derived from an EMBL/GenBank/DDBJ whole genome shotgun (WGS) entry which is preliminary data.</text>
</comment>
<dbReference type="InterPro" id="IPR036397">
    <property type="entry name" value="RNaseH_sf"/>
</dbReference>
<evidence type="ECO:0000313" key="3">
    <source>
        <dbReference type="Proteomes" id="UP001459277"/>
    </source>
</evidence>
<dbReference type="InterPro" id="IPR012337">
    <property type="entry name" value="RNaseH-like_sf"/>
</dbReference>
<keyword evidence="3" id="KW-1185">Reference proteome</keyword>
<gene>
    <name evidence="2" type="ORF">SO802_028138</name>
</gene>
<dbReference type="Pfam" id="PF13456">
    <property type="entry name" value="RVT_3"/>
    <property type="match status" value="1"/>
</dbReference>
<dbReference type="CDD" id="cd06222">
    <property type="entry name" value="RNase_H_like"/>
    <property type="match status" value="1"/>
</dbReference>
<dbReference type="InterPro" id="IPR052929">
    <property type="entry name" value="RNase_H-like_EbsB-rel"/>
</dbReference>
<protein>
    <recommendedName>
        <fullName evidence="1">RNase H type-1 domain-containing protein</fullName>
    </recommendedName>
</protein>
<proteinExistence type="predicted"/>
<dbReference type="PANTHER" id="PTHR47074:SF48">
    <property type="entry name" value="POLYNUCLEOTIDYL TRANSFERASE, RIBONUCLEASE H-LIKE SUPERFAMILY PROTEIN"/>
    <property type="match status" value="1"/>
</dbReference>
<dbReference type="GO" id="GO:0003676">
    <property type="term" value="F:nucleic acid binding"/>
    <property type="evidence" value="ECO:0007669"/>
    <property type="project" value="InterPro"/>
</dbReference>
<dbReference type="Proteomes" id="UP001459277">
    <property type="component" value="Unassembled WGS sequence"/>
</dbReference>
<sequence>MEASCVDSVVSPCLTGGLWCFRSREVFADFKELCRWVLERGNSPDLFAILVWHIWHQRNQSRLQQPCCLTKDLKHEAQARWEEMRASIPRPNQVRPQPKPKWIAPPPNIYKINFDGAVSAEENKAGVGVIIRDCNGEVIASLIQQLEQAFQPVEVEAIAACRAVEFGSELGVGCAIVEGDSEVIVKALRNKDNGLVSFAPLINDVSLFSSLYSELSYSHIRRDGNKVAHSLARLALITPDCTVWMEDVPSHTLRLVQADLAAL</sequence>
<feature type="domain" description="RNase H type-1" evidence="1">
    <location>
        <begin position="113"/>
        <end position="234"/>
    </location>
</feature>
<dbReference type="AlphaFoldDB" id="A0AAW2BSJ3"/>
<dbReference type="Gene3D" id="3.30.420.10">
    <property type="entry name" value="Ribonuclease H-like superfamily/Ribonuclease H"/>
    <property type="match status" value="1"/>
</dbReference>
<dbReference type="InterPro" id="IPR002156">
    <property type="entry name" value="RNaseH_domain"/>
</dbReference>
<accession>A0AAW2BSJ3</accession>
<evidence type="ECO:0000313" key="2">
    <source>
        <dbReference type="EMBL" id="KAK9987899.1"/>
    </source>
</evidence>
<dbReference type="GO" id="GO:0004523">
    <property type="term" value="F:RNA-DNA hybrid ribonuclease activity"/>
    <property type="evidence" value="ECO:0007669"/>
    <property type="project" value="InterPro"/>
</dbReference>
<reference evidence="2 3" key="1">
    <citation type="submission" date="2024-01" db="EMBL/GenBank/DDBJ databases">
        <title>A telomere-to-telomere, gap-free genome of sweet tea (Lithocarpus litseifolius).</title>
        <authorList>
            <person name="Zhou J."/>
        </authorList>
    </citation>
    <scope>NUCLEOTIDE SEQUENCE [LARGE SCALE GENOMIC DNA]</scope>
    <source>
        <strain evidence="2">Zhou-2022a</strain>
        <tissue evidence="2">Leaf</tissue>
    </source>
</reference>
<dbReference type="SUPFAM" id="SSF53098">
    <property type="entry name" value="Ribonuclease H-like"/>
    <property type="match status" value="1"/>
</dbReference>